<accession>A0A813C273</accession>
<keyword evidence="3" id="KW-1185">Reference proteome</keyword>
<dbReference type="Proteomes" id="UP000601435">
    <property type="component" value="Unassembled WGS sequence"/>
</dbReference>
<proteinExistence type="predicted"/>
<evidence type="ECO:0000313" key="2">
    <source>
        <dbReference type="EMBL" id="CAE7935050.1"/>
    </source>
</evidence>
<sequence>ACPTEVIVYTDGSARFIGADEDIPLVCEQLAIAWGLIWVVEFGPLYGLPVTMRYDCMAAGQGAFGTARAPRGGEGQADASISMFLCHLRQLAASRVTLSHDHIKAHAGHVANELCDELAKRARRCEAARSGDLLPDWPKQLFFHPLRAWAWVPVAGTKDLPSLFSFEAEASRMQTSDLVGPEPPSMGAQVAREGCGRVDYGLCFVTFNVLTLLDPRPGTVIAPGTVHPGLRVVAKREVMKRQFQALGASFVGLQETRLREAATLPDAQYYMFHAPADENGHHGVALWVSKDLPYAHCLGKPLFFQSSHFTVNVASGAAVSFWQQCKRLEA</sequence>
<dbReference type="InterPro" id="IPR012337">
    <property type="entry name" value="RNaseH-like_sf"/>
</dbReference>
<dbReference type="PROSITE" id="PS50879">
    <property type="entry name" value="RNASE_H_1"/>
    <property type="match status" value="1"/>
</dbReference>
<gene>
    <name evidence="2" type="primary">AGD9</name>
    <name evidence="2" type="ORF">SNEC2469_LOCUS32684</name>
</gene>
<evidence type="ECO:0000259" key="1">
    <source>
        <dbReference type="PROSITE" id="PS50879"/>
    </source>
</evidence>
<reference evidence="2" key="1">
    <citation type="submission" date="2021-02" db="EMBL/GenBank/DDBJ databases">
        <authorList>
            <person name="Dougan E. K."/>
            <person name="Rhodes N."/>
            <person name="Thang M."/>
            <person name="Chan C."/>
        </authorList>
    </citation>
    <scope>NUCLEOTIDE SEQUENCE</scope>
</reference>
<dbReference type="SUPFAM" id="SSF53098">
    <property type="entry name" value="Ribonuclease H-like"/>
    <property type="match status" value="1"/>
</dbReference>
<dbReference type="EMBL" id="CAJNJA010083429">
    <property type="protein sequence ID" value="CAE7935050.1"/>
    <property type="molecule type" value="Genomic_DNA"/>
</dbReference>
<dbReference type="SUPFAM" id="SSF56219">
    <property type="entry name" value="DNase I-like"/>
    <property type="match status" value="1"/>
</dbReference>
<comment type="caution">
    <text evidence="2">The sequence shown here is derived from an EMBL/GenBank/DDBJ whole genome shotgun (WGS) entry which is preliminary data.</text>
</comment>
<dbReference type="GO" id="GO:0004523">
    <property type="term" value="F:RNA-DNA hybrid ribonuclease activity"/>
    <property type="evidence" value="ECO:0007669"/>
    <property type="project" value="InterPro"/>
</dbReference>
<dbReference type="GO" id="GO:0003676">
    <property type="term" value="F:nucleic acid binding"/>
    <property type="evidence" value="ECO:0007669"/>
    <property type="project" value="InterPro"/>
</dbReference>
<dbReference type="Gene3D" id="3.60.10.10">
    <property type="entry name" value="Endonuclease/exonuclease/phosphatase"/>
    <property type="match status" value="1"/>
</dbReference>
<evidence type="ECO:0000313" key="3">
    <source>
        <dbReference type="Proteomes" id="UP000601435"/>
    </source>
</evidence>
<feature type="non-terminal residue" evidence="2">
    <location>
        <position position="1"/>
    </location>
</feature>
<organism evidence="2 3">
    <name type="scientific">Symbiodinium necroappetens</name>
    <dbReference type="NCBI Taxonomy" id="1628268"/>
    <lineage>
        <taxon>Eukaryota</taxon>
        <taxon>Sar</taxon>
        <taxon>Alveolata</taxon>
        <taxon>Dinophyceae</taxon>
        <taxon>Suessiales</taxon>
        <taxon>Symbiodiniaceae</taxon>
        <taxon>Symbiodinium</taxon>
    </lineage>
</organism>
<protein>
    <submittedName>
        <fullName evidence="2">AGD9 protein</fullName>
    </submittedName>
</protein>
<dbReference type="InterPro" id="IPR036397">
    <property type="entry name" value="RNaseH_sf"/>
</dbReference>
<dbReference type="Gene3D" id="3.30.420.10">
    <property type="entry name" value="Ribonuclease H-like superfamily/Ribonuclease H"/>
    <property type="match status" value="1"/>
</dbReference>
<name>A0A813C273_9DINO</name>
<feature type="domain" description="RNase H type-1" evidence="1">
    <location>
        <begin position="2"/>
        <end position="124"/>
    </location>
</feature>
<dbReference type="AlphaFoldDB" id="A0A813C273"/>
<dbReference type="InterPro" id="IPR002156">
    <property type="entry name" value="RNaseH_domain"/>
</dbReference>
<dbReference type="OrthoDB" id="10659369at2759"/>
<dbReference type="InterPro" id="IPR036691">
    <property type="entry name" value="Endo/exonu/phosph_ase_sf"/>
</dbReference>